<proteinExistence type="predicted"/>
<evidence type="ECO:0000313" key="1">
    <source>
        <dbReference type="EMBL" id="TGY79526.1"/>
    </source>
</evidence>
<evidence type="ECO:0000313" key="2">
    <source>
        <dbReference type="Proteomes" id="UP000306319"/>
    </source>
</evidence>
<sequence length="190" mass="20776">MTTDRIISDTAILLGTTPEGMAPGNAGVTSPLAAHILLEIESCAAEAILSTPRMQLTGWRLLPDDSMTIDGNSALLPLPDDFLMLFSLRLSGWQRDVTASLPADHPSATHIRAPWSGIYATPLRPIIIEGLDENGHRALRMLPASADDRMTEGWYMPAPKIKAGEIDIPPAAYHRTLRLIAERIRECTSW</sequence>
<protein>
    <submittedName>
        <fullName evidence="1">Uncharacterized protein</fullName>
    </submittedName>
</protein>
<keyword evidence="2" id="KW-1185">Reference proteome</keyword>
<dbReference type="Proteomes" id="UP000306319">
    <property type="component" value="Unassembled WGS sequence"/>
</dbReference>
<gene>
    <name evidence="1" type="ORF">E5331_05805</name>
</gene>
<accession>A0AC61RIQ1</accession>
<dbReference type="EMBL" id="SRYB01000006">
    <property type="protein sequence ID" value="TGY79526.1"/>
    <property type="molecule type" value="Genomic_DNA"/>
</dbReference>
<name>A0AC61RIQ1_9BACT</name>
<comment type="caution">
    <text evidence="1">The sequence shown here is derived from an EMBL/GenBank/DDBJ whole genome shotgun (WGS) entry which is preliminary data.</text>
</comment>
<reference evidence="1" key="1">
    <citation type="submission" date="2019-04" db="EMBL/GenBank/DDBJ databases">
        <title>Microbes associate with the intestines of laboratory mice.</title>
        <authorList>
            <person name="Navarre W."/>
            <person name="Wong E."/>
            <person name="Huang K."/>
            <person name="Tropini C."/>
            <person name="Ng K."/>
            <person name="Yu B."/>
        </authorList>
    </citation>
    <scope>NUCLEOTIDE SEQUENCE</scope>
    <source>
        <strain evidence="1">NM04_E33</strain>
    </source>
</reference>
<organism evidence="1 2">
    <name type="scientific">Lepagella muris</name>
    <dbReference type="NCBI Taxonomy" id="3032870"/>
    <lineage>
        <taxon>Bacteria</taxon>
        <taxon>Pseudomonadati</taxon>
        <taxon>Bacteroidota</taxon>
        <taxon>Bacteroidia</taxon>
        <taxon>Bacteroidales</taxon>
        <taxon>Muribaculaceae</taxon>
        <taxon>Lepagella</taxon>
    </lineage>
</organism>